<dbReference type="RefSeq" id="WP_259870172.1">
    <property type="nucleotide sequence ID" value="NZ_JAMQJZ010000011.1"/>
</dbReference>
<reference evidence="9" key="1">
    <citation type="submission" date="2022-06" db="EMBL/GenBank/DDBJ databases">
        <title>Aquibacillus sp. a new bacterium isolated from soil saline samples.</title>
        <authorList>
            <person name="Galisteo C."/>
            <person name="De La Haba R."/>
            <person name="Sanchez-Porro C."/>
            <person name="Ventosa A."/>
        </authorList>
    </citation>
    <scope>NUCLEOTIDE SEQUENCE</scope>
    <source>
        <strain evidence="9">JCM 12387</strain>
    </source>
</reference>
<feature type="transmembrane region" description="Helical" evidence="7">
    <location>
        <begin position="217"/>
        <end position="239"/>
    </location>
</feature>
<evidence type="ECO:0000256" key="3">
    <source>
        <dbReference type="ARBA" id="ARBA00022475"/>
    </source>
</evidence>
<dbReference type="CDD" id="cd06261">
    <property type="entry name" value="TM_PBP2"/>
    <property type="match status" value="1"/>
</dbReference>
<evidence type="ECO:0000256" key="7">
    <source>
        <dbReference type="RuleBase" id="RU363032"/>
    </source>
</evidence>
<dbReference type="PANTHER" id="PTHR30151:SF20">
    <property type="entry name" value="ABC TRANSPORTER PERMEASE PROTEIN HI_0355-RELATED"/>
    <property type="match status" value="1"/>
</dbReference>
<comment type="caution">
    <text evidence="9">The sequence shown here is derived from an EMBL/GenBank/DDBJ whole genome shotgun (WGS) entry which is preliminary data.</text>
</comment>
<dbReference type="Proteomes" id="UP001145072">
    <property type="component" value="Unassembled WGS sequence"/>
</dbReference>
<keyword evidence="4 7" id="KW-0812">Transmembrane</keyword>
<feature type="transmembrane region" description="Helical" evidence="7">
    <location>
        <begin position="122"/>
        <end position="145"/>
    </location>
</feature>
<keyword evidence="5 7" id="KW-1133">Transmembrane helix</keyword>
<dbReference type="GO" id="GO:0005886">
    <property type="term" value="C:plasma membrane"/>
    <property type="evidence" value="ECO:0007669"/>
    <property type="project" value="UniProtKB-SubCell"/>
</dbReference>
<accession>A0A9X4AKJ5</accession>
<keyword evidence="3" id="KW-1003">Cell membrane</keyword>
<feature type="domain" description="ABC transmembrane type-1" evidence="8">
    <location>
        <begin position="56"/>
        <end position="236"/>
    </location>
</feature>
<keyword evidence="2 7" id="KW-0813">Transport</keyword>
<evidence type="ECO:0000256" key="4">
    <source>
        <dbReference type="ARBA" id="ARBA00022692"/>
    </source>
</evidence>
<proteinExistence type="inferred from homology"/>
<dbReference type="InterPro" id="IPR035906">
    <property type="entry name" value="MetI-like_sf"/>
</dbReference>
<dbReference type="SUPFAM" id="SSF161098">
    <property type="entry name" value="MetI-like"/>
    <property type="match status" value="1"/>
</dbReference>
<dbReference type="PANTHER" id="PTHR30151">
    <property type="entry name" value="ALKANE SULFONATE ABC TRANSPORTER-RELATED, MEMBRANE SUBUNIT"/>
    <property type="match status" value="1"/>
</dbReference>
<dbReference type="PROSITE" id="PS50928">
    <property type="entry name" value="ABC_TM1"/>
    <property type="match status" value="1"/>
</dbReference>
<sequence>MKRSHIFSVVLFILVLAAWELTVKLRDIPELILPKPTVIVENLYRNIMSGYLLDHAKVTLIEILGGFFIGAVLGIGLGFLVSRSTFLKEVLHPYIIASQAMPKLALAPLLTLWFGYGLMPKIVITALISFFPLFESTVAGLSYVDKDKLALFRSLRATRYQILMKLRLPIALPYLMSGLRVAIVLSVVGAAVSEFIGANQGLGAVITTAMGMMDTPLMFSAFILLTLIGILFYQMIAIIESSFLKKYYFSRRNDD</sequence>
<name>A0A9X4AKJ5_9BACI</name>
<dbReference type="GO" id="GO:0055085">
    <property type="term" value="P:transmembrane transport"/>
    <property type="evidence" value="ECO:0007669"/>
    <property type="project" value="InterPro"/>
</dbReference>
<comment type="similarity">
    <text evidence="7">Belongs to the binding-protein-dependent transport system permease family.</text>
</comment>
<feature type="transmembrane region" description="Helical" evidence="7">
    <location>
        <begin position="58"/>
        <end position="82"/>
    </location>
</feature>
<keyword evidence="10" id="KW-1185">Reference proteome</keyword>
<feature type="transmembrane region" description="Helical" evidence="7">
    <location>
        <begin position="166"/>
        <end position="192"/>
    </location>
</feature>
<dbReference type="AlphaFoldDB" id="A0A9X4AKJ5"/>
<evidence type="ECO:0000256" key="2">
    <source>
        <dbReference type="ARBA" id="ARBA00022448"/>
    </source>
</evidence>
<evidence type="ECO:0000256" key="5">
    <source>
        <dbReference type="ARBA" id="ARBA00022989"/>
    </source>
</evidence>
<evidence type="ECO:0000259" key="8">
    <source>
        <dbReference type="PROSITE" id="PS50928"/>
    </source>
</evidence>
<protein>
    <submittedName>
        <fullName evidence="9">ABC transporter permease</fullName>
    </submittedName>
</protein>
<evidence type="ECO:0000256" key="1">
    <source>
        <dbReference type="ARBA" id="ARBA00004651"/>
    </source>
</evidence>
<dbReference type="Pfam" id="PF00528">
    <property type="entry name" value="BPD_transp_1"/>
    <property type="match status" value="1"/>
</dbReference>
<evidence type="ECO:0000256" key="6">
    <source>
        <dbReference type="ARBA" id="ARBA00023136"/>
    </source>
</evidence>
<organism evidence="9 10">
    <name type="scientific">Aquibacillus koreensis</name>
    <dbReference type="NCBI Taxonomy" id="279446"/>
    <lineage>
        <taxon>Bacteria</taxon>
        <taxon>Bacillati</taxon>
        <taxon>Bacillota</taxon>
        <taxon>Bacilli</taxon>
        <taxon>Bacillales</taxon>
        <taxon>Bacillaceae</taxon>
        <taxon>Aquibacillus</taxon>
    </lineage>
</organism>
<comment type="subcellular location">
    <subcellularLocation>
        <location evidence="1 7">Cell membrane</location>
        <topology evidence="1 7">Multi-pass membrane protein</topology>
    </subcellularLocation>
</comment>
<evidence type="ECO:0000313" key="9">
    <source>
        <dbReference type="EMBL" id="MDC3421495.1"/>
    </source>
</evidence>
<dbReference type="EMBL" id="JAMQJZ010000011">
    <property type="protein sequence ID" value="MDC3421495.1"/>
    <property type="molecule type" value="Genomic_DNA"/>
</dbReference>
<dbReference type="Gene3D" id="1.10.3720.10">
    <property type="entry name" value="MetI-like"/>
    <property type="match status" value="1"/>
</dbReference>
<feature type="transmembrane region" description="Helical" evidence="7">
    <location>
        <begin position="94"/>
        <end position="116"/>
    </location>
</feature>
<evidence type="ECO:0000313" key="10">
    <source>
        <dbReference type="Proteomes" id="UP001145072"/>
    </source>
</evidence>
<dbReference type="InterPro" id="IPR000515">
    <property type="entry name" value="MetI-like"/>
</dbReference>
<keyword evidence="6 7" id="KW-0472">Membrane</keyword>
<gene>
    <name evidence="9" type="ORF">NC661_14050</name>
</gene>